<sequence>MRISSSILCLGAFLGGKVFINSAPLEVNCVLKRDAFNATCFDQDHDVDENCKYEAADCVRHGRYGVPIPLLLPRADAPESPKGPKGGEGPSSGPKGGDGAQGEEGAQDGYGAQTGSGESSAFEPPPEIAPSVPSDGLVASSDGSLPNIRLEDDIELDDNPEVDENPGINEILPTPEYLSKGKEFYQKMLDAHVKGSSNSASDVVYKSWTDRYRLRQENRGPNVDDPEEIHRSEDPLDTMAHVLYTKTMADHFNLDMNAQDWQFLSLTSKGKPQIDGTVDTEKASTITLFQSKTEKISLVTFSDSKKNDLDVPGTNKLPNSELIYQLWGKEDISKLQYLWRHPIAQAGSVKMIQEAHQSKNIPFDQIATWTPADGDTWFKLLGTRNGRPGLFLATDHPGDMKCRGVVKIYTLGEVSSYLKTEASLMMELGDLPDC</sequence>
<evidence type="ECO:0000313" key="3">
    <source>
        <dbReference type="Proteomes" id="UP000799302"/>
    </source>
</evidence>
<gene>
    <name evidence="2" type="ORF">BT63DRAFT_459441</name>
</gene>
<accession>A0A6A6TXM3</accession>
<feature type="compositionally biased region" description="Acidic residues" evidence="1">
    <location>
        <begin position="152"/>
        <end position="164"/>
    </location>
</feature>
<feature type="compositionally biased region" description="Gly residues" evidence="1">
    <location>
        <begin position="84"/>
        <end position="102"/>
    </location>
</feature>
<protein>
    <submittedName>
        <fullName evidence="2">Uncharacterized protein</fullName>
    </submittedName>
</protein>
<dbReference type="Proteomes" id="UP000799302">
    <property type="component" value="Unassembled WGS sequence"/>
</dbReference>
<proteinExistence type="predicted"/>
<evidence type="ECO:0000256" key="1">
    <source>
        <dbReference type="SAM" id="MobiDB-lite"/>
    </source>
</evidence>
<feature type="region of interest" description="Disordered" evidence="1">
    <location>
        <begin position="71"/>
        <end position="174"/>
    </location>
</feature>
<keyword evidence="3" id="KW-1185">Reference proteome</keyword>
<feature type="compositionally biased region" description="Low complexity" evidence="1">
    <location>
        <begin position="103"/>
        <end position="113"/>
    </location>
</feature>
<organism evidence="2 3">
    <name type="scientific">Microthyrium microscopicum</name>
    <dbReference type="NCBI Taxonomy" id="703497"/>
    <lineage>
        <taxon>Eukaryota</taxon>
        <taxon>Fungi</taxon>
        <taxon>Dikarya</taxon>
        <taxon>Ascomycota</taxon>
        <taxon>Pezizomycotina</taxon>
        <taxon>Dothideomycetes</taxon>
        <taxon>Dothideomycetes incertae sedis</taxon>
        <taxon>Microthyriales</taxon>
        <taxon>Microthyriaceae</taxon>
        <taxon>Microthyrium</taxon>
    </lineage>
</organism>
<name>A0A6A6TXM3_9PEZI</name>
<dbReference type="OrthoDB" id="3495520at2759"/>
<evidence type="ECO:0000313" key="2">
    <source>
        <dbReference type="EMBL" id="KAF2664829.1"/>
    </source>
</evidence>
<reference evidence="2" key="1">
    <citation type="journal article" date="2020" name="Stud. Mycol.">
        <title>101 Dothideomycetes genomes: a test case for predicting lifestyles and emergence of pathogens.</title>
        <authorList>
            <person name="Haridas S."/>
            <person name="Albert R."/>
            <person name="Binder M."/>
            <person name="Bloem J."/>
            <person name="Labutti K."/>
            <person name="Salamov A."/>
            <person name="Andreopoulos B."/>
            <person name="Baker S."/>
            <person name="Barry K."/>
            <person name="Bills G."/>
            <person name="Bluhm B."/>
            <person name="Cannon C."/>
            <person name="Castanera R."/>
            <person name="Culley D."/>
            <person name="Daum C."/>
            <person name="Ezra D."/>
            <person name="Gonzalez J."/>
            <person name="Henrissat B."/>
            <person name="Kuo A."/>
            <person name="Liang C."/>
            <person name="Lipzen A."/>
            <person name="Lutzoni F."/>
            <person name="Magnuson J."/>
            <person name="Mondo S."/>
            <person name="Nolan M."/>
            <person name="Ohm R."/>
            <person name="Pangilinan J."/>
            <person name="Park H.-J."/>
            <person name="Ramirez L."/>
            <person name="Alfaro M."/>
            <person name="Sun H."/>
            <person name="Tritt A."/>
            <person name="Yoshinaga Y."/>
            <person name="Zwiers L.-H."/>
            <person name="Turgeon B."/>
            <person name="Goodwin S."/>
            <person name="Spatafora J."/>
            <person name="Crous P."/>
            <person name="Grigoriev I."/>
        </authorList>
    </citation>
    <scope>NUCLEOTIDE SEQUENCE</scope>
    <source>
        <strain evidence="2">CBS 115976</strain>
    </source>
</reference>
<dbReference type="AlphaFoldDB" id="A0A6A6TXM3"/>
<dbReference type="EMBL" id="MU004241">
    <property type="protein sequence ID" value="KAF2664829.1"/>
    <property type="molecule type" value="Genomic_DNA"/>
</dbReference>